<dbReference type="InterPro" id="IPR044992">
    <property type="entry name" value="ChyE-like"/>
</dbReference>
<accession>L0GUM0</accession>
<dbReference type="OrthoDB" id="9813383at2"/>
<dbReference type="InterPro" id="IPR029062">
    <property type="entry name" value="Class_I_gatase-like"/>
</dbReference>
<evidence type="ECO:0000313" key="2">
    <source>
        <dbReference type="EMBL" id="AGA89512.1"/>
    </source>
</evidence>
<evidence type="ECO:0000259" key="1">
    <source>
        <dbReference type="Pfam" id="PF00117"/>
    </source>
</evidence>
<sequence>MKVQILQHVPFEDIGSMADWLSAHDAVCSYSRLFAGDALPSPEDLDLVIAMGGPMSVNDERDHPWLRPEKAFLREAIARGVRVLGVCLGAQLIASALGARVYPNAEKEIGWFEIEGLPATPGEVSDRLELPRRCRVFQWHGDTFELPAGVVQLARSPACEAQAFQVARHVIALQFHLETTPGSAAAILENCRDELVPGPWVQDEEAIRAADEATYADANRLMVQILDYLAAAGNA</sequence>
<dbReference type="AlphaFoldDB" id="L0GUM0"/>
<proteinExistence type="predicted"/>
<evidence type="ECO:0000313" key="3">
    <source>
        <dbReference type="Proteomes" id="UP000010816"/>
    </source>
</evidence>
<dbReference type="EMBL" id="CP003051">
    <property type="protein sequence ID" value="AGA89512.1"/>
    <property type="molecule type" value="Genomic_DNA"/>
</dbReference>
<dbReference type="PANTHER" id="PTHR42695">
    <property type="entry name" value="GLUTAMINE AMIDOTRANSFERASE YLR126C-RELATED"/>
    <property type="match status" value="1"/>
</dbReference>
<dbReference type="KEGG" id="tmb:Thimo_0673"/>
<dbReference type="PATRIC" id="fig|765912.4.peg.658"/>
<dbReference type="PROSITE" id="PS51273">
    <property type="entry name" value="GATASE_TYPE_1"/>
    <property type="match status" value="1"/>
</dbReference>
<dbReference type="eggNOG" id="COG0518">
    <property type="taxonomic scope" value="Bacteria"/>
</dbReference>
<dbReference type="SUPFAM" id="SSF52317">
    <property type="entry name" value="Class I glutamine amidotransferase-like"/>
    <property type="match status" value="1"/>
</dbReference>
<gene>
    <name evidence="2" type="ORF">Thimo_0673</name>
</gene>
<feature type="domain" description="Glutamine amidotransferase" evidence="1">
    <location>
        <begin position="43"/>
        <end position="191"/>
    </location>
</feature>
<dbReference type="PANTHER" id="PTHR42695:SF5">
    <property type="entry name" value="GLUTAMINE AMIDOTRANSFERASE YLR126C-RELATED"/>
    <property type="match status" value="1"/>
</dbReference>
<dbReference type="Proteomes" id="UP000010816">
    <property type="component" value="Chromosome"/>
</dbReference>
<dbReference type="FunFam" id="3.40.50.880:FF:000033">
    <property type="entry name" value="Glutamine amidotransferase class-I"/>
    <property type="match status" value="1"/>
</dbReference>
<name>L0GUM0_9GAMM</name>
<protein>
    <submittedName>
        <fullName evidence="2">GMP synthase family protein</fullName>
    </submittedName>
</protein>
<dbReference type="CDD" id="cd01741">
    <property type="entry name" value="GATase1_1"/>
    <property type="match status" value="1"/>
</dbReference>
<keyword evidence="3" id="KW-1185">Reference proteome</keyword>
<dbReference type="HOGENOM" id="CLU_054974_3_3_6"/>
<dbReference type="GO" id="GO:0005829">
    <property type="term" value="C:cytosol"/>
    <property type="evidence" value="ECO:0007669"/>
    <property type="project" value="TreeGrafter"/>
</dbReference>
<dbReference type="STRING" id="765912.Thimo_0673"/>
<reference evidence="2 3" key="1">
    <citation type="submission" date="2011-09" db="EMBL/GenBank/DDBJ databases">
        <title>Complete sequence of chromosome of Thioflavicoccus mobilis 8321.</title>
        <authorList>
            <consortium name="US DOE Joint Genome Institute"/>
            <person name="Lucas S."/>
            <person name="Han J."/>
            <person name="Lapidus A."/>
            <person name="Cheng J.-F."/>
            <person name="Goodwin L."/>
            <person name="Pitluck S."/>
            <person name="Peters L."/>
            <person name="Ovchinnikova G."/>
            <person name="Lu M."/>
            <person name="Detter J.C."/>
            <person name="Han C."/>
            <person name="Tapia R."/>
            <person name="Land M."/>
            <person name="Hauser L."/>
            <person name="Kyrpides N."/>
            <person name="Ivanova N."/>
            <person name="Pagani I."/>
            <person name="Vogl K."/>
            <person name="Liu Z."/>
            <person name="Imhoff J."/>
            <person name="Thiel V."/>
            <person name="Frigaard N.-U."/>
            <person name="Bryant D."/>
            <person name="Woyke T."/>
        </authorList>
    </citation>
    <scope>NUCLEOTIDE SEQUENCE [LARGE SCALE GENOMIC DNA]</scope>
    <source>
        <strain evidence="2 3">8321</strain>
    </source>
</reference>
<dbReference type="RefSeq" id="WP_015279659.1">
    <property type="nucleotide sequence ID" value="NC_019940.1"/>
</dbReference>
<dbReference type="Gene3D" id="3.40.50.880">
    <property type="match status" value="1"/>
</dbReference>
<dbReference type="Pfam" id="PF00117">
    <property type="entry name" value="GATase"/>
    <property type="match status" value="1"/>
</dbReference>
<organism evidence="2 3">
    <name type="scientific">Thioflavicoccus mobilis 8321</name>
    <dbReference type="NCBI Taxonomy" id="765912"/>
    <lineage>
        <taxon>Bacteria</taxon>
        <taxon>Pseudomonadati</taxon>
        <taxon>Pseudomonadota</taxon>
        <taxon>Gammaproteobacteria</taxon>
        <taxon>Chromatiales</taxon>
        <taxon>Chromatiaceae</taxon>
        <taxon>Thioflavicoccus</taxon>
    </lineage>
</organism>
<dbReference type="InterPro" id="IPR017926">
    <property type="entry name" value="GATASE"/>
</dbReference>